<evidence type="ECO:0000313" key="4">
    <source>
        <dbReference type="Proteomes" id="UP000187323"/>
    </source>
</evidence>
<comment type="caution">
    <text evidence="3">The sequence shown here is derived from an EMBL/GenBank/DDBJ whole genome shotgun (WGS) entry which is preliminary data.</text>
</comment>
<dbReference type="Proteomes" id="UP000187323">
    <property type="component" value="Unassembled WGS sequence"/>
</dbReference>
<accession>A0AB36JLX8</accession>
<protein>
    <submittedName>
        <fullName evidence="3">Alcohol dehydrogenase</fullName>
    </submittedName>
</protein>
<evidence type="ECO:0000256" key="1">
    <source>
        <dbReference type="ARBA" id="ARBA00023002"/>
    </source>
</evidence>
<dbReference type="RefSeq" id="WP_076133334.1">
    <property type="nucleotide sequence ID" value="NZ_MPTO01000002.1"/>
</dbReference>
<dbReference type="InterPro" id="IPR023210">
    <property type="entry name" value="NADP_OxRdtase_dom"/>
</dbReference>
<dbReference type="PANTHER" id="PTHR43364">
    <property type="entry name" value="NADH-SPECIFIC METHYLGLYOXAL REDUCTASE-RELATED"/>
    <property type="match status" value="1"/>
</dbReference>
<dbReference type="GO" id="GO:0016491">
    <property type="term" value="F:oxidoreductase activity"/>
    <property type="evidence" value="ECO:0007669"/>
    <property type="project" value="UniProtKB-KW"/>
</dbReference>
<dbReference type="AlphaFoldDB" id="A0AB36JLX8"/>
<evidence type="ECO:0000259" key="2">
    <source>
        <dbReference type="Pfam" id="PF00248"/>
    </source>
</evidence>
<dbReference type="Gene3D" id="3.20.20.100">
    <property type="entry name" value="NADP-dependent oxidoreductase domain"/>
    <property type="match status" value="1"/>
</dbReference>
<organism evidence="3 4">
    <name type="scientific">Paenibacillus odorifer</name>
    <dbReference type="NCBI Taxonomy" id="189426"/>
    <lineage>
        <taxon>Bacteria</taxon>
        <taxon>Bacillati</taxon>
        <taxon>Bacillota</taxon>
        <taxon>Bacilli</taxon>
        <taxon>Bacillales</taxon>
        <taxon>Paenibacillaceae</taxon>
        <taxon>Paenibacillus</taxon>
    </lineage>
</organism>
<name>A0AB36JLX8_9BACL</name>
<dbReference type="GO" id="GO:0005829">
    <property type="term" value="C:cytosol"/>
    <property type="evidence" value="ECO:0007669"/>
    <property type="project" value="UniProtKB-ARBA"/>
</dbReference>
<dbReference type="InterPro" id="IPR050523">
    <property type="entry name" value="AKR_Detox_Biosynth"/>
</dbReference>
<dbReference type="CDD" id="cd19079">
    <property type="entry name" value="AKR_EcYajO-like"/>
    <property type="match status" value="1"/>
</dbReference>
<dbReference type="FunFam" id="3.20.20.100:FF:000004">
    <property type="entry name" value="Oxidoreductase, aldo/keto reductase"/>
    <property type="match status" value="1"/>
</dbReference>
<dbReference type="PRINTS" id="PR00069">
    <property type="entry name" value="ALDKETRDTASE"/>
</dbReference>
<dbReference type="SUPFAM" id="SSF51430">
    <property type="entry name" value="NAD(P)-linked oxidoreductase"/>
    <property type="match status" value="1"/>
</dbReference>
<feature type="domain" description="NADP-dependent oxidoreductase" evidence="2">
    <location>
        <begin position="15"/>
        <end position="315"/>
    </location>
</feature>
<reference evidence="3 4" key="1">
    <citation type="submission" date="2016-10" db="EMBL/GenBank/DDBJ databases">
        <title>Paenibacillus species isolates.</title>
        <authorList>
            <person name="Beno S.M."/>
        </authorList>
    </citation>
    <scope>NUCLEOTIDE SEQUENCE [LARGE SCALE GENOMIC DNA]</scope>
    <source>
        <strain evidence="3 4">FSL H7-0918</strain>
    </source>
</reference>
<gene>
    <name evidence="3" type="ORF">BSK47_03000</name>
</gene>
<sequence length="327" mass="36895">MENTKLGRTGLDVSRICLGCMSYGVPERGMAPWSLNEEQSRPFIKRALELGINFFDTANVYSDGTSEEIVGRALKEFARRDEVVIATKVFFRMHQGQNGAGLSRKAIMTEIDNSLKRLGTDYVDLYQIHRWDNDTPIEETMEALHDVVKAGKVRYIGASSMYAWQFLQAQHVAERNGWTKFVSMQNYLNLLYREEEREMLPLCREEGIGVIPWSPLAKGRLTRDWNEQTARSEIDEVGKAFYAKMAEADRKVVEVVAEIAAKRRIPRAQVALGWVLQKEPVTSPIIGATKPNHLEDAVAALSVKLEPSEIASLEEPYVPHPVIGNLS</sequence>
<dbReference type="Pfam" id="PF00248">
    <property type="entry name" value="Aldo_ket_red"/>
    <property type="match status" value="1"/>
</dbReference>
<proteinExistence type="predicted"/>
<dbReference type="InterPro" id="IPR036812">
    <property type="entry name" value="NAD(P)_OxRdtase_dom_sf"/>
</dbReference>
<dbReference type="EMBL" id="MPTO01000002">
    <property type="protein sequence ID" value="OME24187.1"/>
    <property type="molecule type" value="Genomic_DNA"/>
</dbReference>
<dbReference type="InterPro" id="IPR020471">
    <property type="entry name" value="AKR"/>
</dbReference>
<keyword evidence="1" id="KW-0560">Oxidoreductase</keyword>
<dbReference type="PANTHER" id="PTHR43364:SF4">
    <property type="entry name" value="NAD(P)-LINKED OXIDOREDUCTASE SUPERFAMILY PROTEIN"/>
    <property type="match status" value="1"/>
</dbReference>
<evidence type="ECO:0000313" key="3">
    <source>
        <dbReference type="EMBL" id="OME24187.1"/>
    </source>
</evidence>